<accession>A0A2G2YU35</accession>
<dbReference type="AlphaFoldDB" id="A0A2G2YU35"/>
<protein>
    <submittedName>
        <fullName evidence="1">Uncharacterized protein</fullName>
    </submittedName>
</protein>
<evidence type="ECO:0000313" key="1">
    <source>
        <dbReference type="EMBL" id="PHT73243.1"/>
    </source>
</evidence>
<sequence>MSGLPDKVLTRGYFVTVLDLSHSSIQYLPAIIDSLSSLQSIVEYGSAILEYFIFSSSIADYLKKVSLVIGLAGIKSWVEVGNSSMFRPKLLLPMGLPEDVWVID</sequence>
<dbReference type="STRING" id="4072.A0A2G2YU35"/>
<name>A0A2G2YU35_CAPAN</name>
<reference evidence="1 2" key="2">
    <citation type="journal article" date="2017" name="Genome Biol.">
        <title>New reference genome sequences of hot pepper reveal the massive evolution of plant disease-resistance genes by retroduplication.</title>
        <authorList>
            <person name="Kim S."/>
            <person name="Park J."/>
            <person name="Yeom S.I."/>
            <person name="Kim Y.M."/>
            <person name="Seo E."/>
            <person name="Kim K.T."/>
            <person name="Kim M.S."/>
            <person name="Lee J.M."/>
            <person name="Cheong K."/>
            <person name="Shin H.S."/>
            <person name="Kim S.B."/>
            <person name="Han K."/>
            <person name="Lee J."/>
            <person name="Park M."/>
            <person name="Lee H.A."/>
            <person name="Lee H.Y."/>
            <person name="Lee Y."/>
            <person name="Oh S."/>
            <person name="Lee J.H."/>
            <person name="Choi E."/>
            <person name="Choi E."/>
            <person name="Lee S.E."/>
            <person name="Jeon J."/>
            <person name="Kim H."/>
            <person name="Choi G."/>
            <person name="Song H."/>
            <person name="Lee J."/>
            <person name="Lee S.C."/>
            <person name="Kwon J.K."/>
            <person name="Lee H.Y."/>
            <person name="Koo N."/>
            <person name="Hong Y."/>
            <person name="Kim R.W."/>
            <person name="Kang W.H."/>
            <person name="Huh J.H."/>
            <person name="Kang B.C."/>
            <person name="Yang T.J."/>
            <person name="Lee Y.H."/>
            <person name="Bennetzen J.L."/>
            <person name="Choi D."/>
        </authorList>
    </citation>
    <scope>NUCLEOTIDE SEQUENCE [LARGE SCALE GENOMIC DNA]</scope>
    <source>
        <strain evidence="2">cv. CM334</strain>
    </source>
</reference>
<dbReference type="EMBL" id="AYRZ02000009">
    <property type="protein sequence ID" value="PHT73243.1"/>
    <property type="molecule type" value="Genomic_DNA"/>
</dbReference>
<dbReference type="Gramene" id="PHT73243">
    <property type="protein sequence ID" value="PHT73243"/>
    <property type="gene ID" value="T459_24028"/>
</dbReference>
<comment type="caution">
    <text evidence="1">The sequence shown here is derived from an EMBL/GenBank/DDBJ whole genome shotgun (WGS) entry which is preliminary data.</text>
</comment>
<dbReference type="Proteomes" id="UP000222542">
    <property type="component" value="Unassembled WGS sequence"/>
</dbReference>
<proteinExistence type="predicted"/>
<organism evidence="1 2">
    <name type="scientific">Capsicum annuum</name>
    <name type="common">Capsicum pepper</name>
    <dbReference type="NCBI Taxonomy" id="4072"/>
    <lineage>
        <taxon>Eukaryota</taxon>
        <taxon>Viridiplantae</taxon>
        <taxon>Streptophyta</taxon>
        <taxon>Embryophyta</taxon>
        <taxon>Tracheophyta</taxon>
        <taxon>Spermatophyta</taxon>
        <taxon>Magnoliopsida</taxon>
        <taxon>eudicotyledons</taxon>
        <taxon>Gunneridae</taxon>
        <taxon>Pentapetalae</taxon>
        <taxon>asterids</taxon>
        <taxon>lamiids</taxon>
        <taxon>Solanales</taxon>
        <taxon>Solanaceae</taxon>
        <taxon>Solanoideae</taxon>
        <taxon>Capsiceae</taxon>
        <taxon>Capsicum</taxon>
    </lineage>
</organism>
<keyword evidence="2" id="KW-1185">Reference proteome</keyword>
<evidence type="ECO:0000313" key="2">
    <source>
        <dbReference type="Proteomes" id="UP000222542"/>
    </source>
</evidence>
<reference evidence="1 2" key="1">
    <citation type="journal article" date="2014" name="Nat. Genet.">
        <title>Genome sequence of the hot pepper provides insights into the evolution of pungency in Capsicum species.</title>
        <authorList>
            <person name="Kim S."/>
            <person name="Park M."/>
            <person name="Yeom S.I."/>
            <person name="Kim Y.M."/>
            <person name="Lee J.M."/>
            <person name="Lee H.A."/>
            <person name="Seo E."/>
            <person name="Choi J."/>
            <person name="Cheong K."/>
            <person name="Kim K.T."/>
            <person name="Jung K."/>
            <person name="Lee G.W."/>
            <person name="Oh S.K."/>
            <person name="Bae C."/>
            <person name="Kim S.B."/>
            <person name="Lee H.Y."/>
            <person name="Kim S.Y."/>
            <person name="Kim M.S."/>
            <person name="Kang B.C."/>
            <person name="Jo Y.D."/>
            <person name="Yang H.B."/>
            <person name="Jeong H.J."/>
            <person name="Kang W.H."/>
            <person name="Kwon J.K."/>
            <person name="Shin C."/>
            <person name="Lim J.Y."/>
            <person name="Park J.H."/>
            <person name="Huh J.H."/>
            <person name="Kim J.S."/>
            <person name="Kim B.D."/>
            <person name="Cohen O."/>
            <person name="Paran I."/>
            <person name="Suh M.C."/>
            <person name="Lee S.B."/>
            <person name="Kim Y.K."/>
            <person name="Shin Y."/>
            <person name="Noh S.J."/>
            <person name="Park J."/>
            <person name="Seo Y.S."/>
            <person name="Kwon S.Y."/>
            <person name="Kim H.A."/>
            <person name="Park J.M."/>
            <person name="Kim H.J."/>
            <person name="Choi S.B."/>
            <person name="Bosland P.W."/>
            <person name="Reeves G."/>
            <person name="Jo S.H."/>
            <person name="Lee B.W."/>
            <person name="Cho H.T."/>
            <person name="Choi H.S."/>
            <person name="Lee M.S."/>
            <person name="Yu Y."/>
            <person name="Do Choi Y."/>
            <person name="Park B.S."/>
            <person name="van Deynze A."/>
            <person name="Ashrafi H."/>
            <person name="Hill T."/>
            <person name="Kim W.T."/>
            <person name="Pai H.S."/>
            <person name="Ahn H.K."/>
            <person name="Yeam I."/>
            <person name="Giovannoni J.J."/>
            <person name="Rose J.K."/>
            <person name="Sorensen I."/>
            <person name="Lee S.J."/>
            <person name="Kim R.W."/>
            <person name="Choi I.Y."/>
            <person name="Choi B.S."/>
            <person name="Lim J.S."/>
            <person name="Lee Y.H."/>
            <person name="Choi D."/>
        </authorList>
    </citation>
    <scope>NUCLEOTIDE SEQUENCE [LARGE SCALE GENOMIC DNA]</scope>
    <source>
        <strain evidence="2">cv. CM334</strain>
    </source>
</reference>
<gene>
    <name evidence="1" type="ORF">T459_24028</name>
</gene>